<reference evidence="1 2" key="1">
    <citation type="journal article" date="2014" name="Nat. Commun.">
        <title>Molecular traces of alternative social organization in a termite genome.</title>
        <authorList>
            <person name="Terrapon N."/>
            <person name="Li C."/>
            <person name="Robertson H.M."/>
            <person name="Ji L."/>
            <person name="Meng X."/>
            <person name="Booth W."/>
            <person name="Chen Z."/>
            <person name="Childers C.P."/>
            <person name="Glastad K.M."/>
            <person name="Gokhale K."/>
            <person name="Gowin J."/>
            <person name="Gronenberg W."/>
            <person name="Hermansen R.A."/>
            <person name="Hu H."/>
            <person name="Hunt B.G."/>
            <person name="Huylmans A.K."/>
            <person name="Khalil S.M."/>
            <person name="Mitchell R.D."/>
            <person name="Munoz-Torres M.C."/>
            <person name="Mustard J.A."/>
            <person name="Pan H."/>
            <person name="Reese J.T."/>
            <person name="Scharf M.E."/>
            <person name="Sun F."/>
            <person name="Vogel H."/>
            <person name="Xiao J."/>
            <person name="Yang W."/>
            <person name="Yang Z."/>
            <person name="Yang Z."/>
            <person name="Zhou J."/>
            <person name="Zhu J."/>
            <person name="Brent C.S."/>
            <person name="Elsik C.G."/>
            <person name="Goodisman M.A."/>
            <person name="Liberles D.A."/>
            <person name="Roe R.M."/>
            <person name="Vargo E.L."/>
            <person name="Vilcinskas A."/>
            <person name="Wang J."/>
            <person name="Bornberg-Bauer E."/>
            <person name="Korb J."/>
            <person name="Zhang G."/>
            <person name="Liebig J."/>
        </authorList>
    </citation>
    <scope>NUCLEOTIDE SEQUENCE [LARGE SCALE GENOMIC DNA]</scope>
    <source>
        <tissue evidence="1">Whole organism</tissue>
    </source>
</reference>
<gene>
    <name evidence="1" type="ORF">L798_02906</name>
</gene>
<dbReference type="AlphaFoldDB" id="A0A067RGQ1"/>
<dbReference type="Proteomes" id="UP000027135">
    <property type="component" value="Unassembled WGS sequence"/>
</dbReference>
<proteinExistence type="predicted"/>
<dbReference type="SUPFAM" id="SSF117281">
    <property type="entry name" value="Kelch motif"/>
    <property type="match status" value="1"/>
</dbReference>
<protein>
    <submittedName>
        <fullName evidence="1">Kelch-like protein 10</fullName>
    </submittedName>
</protein>
<evidence type="ECO:0000313" key="2">
    <source>
        <dbReference type="Proteomes" id="UP000027135"/>
    </source>
</evidence>
<evidence type="ECO:0000313" key="1">
    <source>
        <dbReference type="EMBL" id="KDR22183.1"/>
    </source>
</evidence>
<sequence>MCAGGDNSTLYKLITEKYDPAEDTWTVIPYRIIPDRYFNVEMIDTHIVICDCYDVSEIYNEEERKWYQASKCNFCRYGMSICVVKDLPNAKDYAYKHTSKLI</sequence>
<accession>A0A067RGQ1</accession>
<keyword evidence="2" id="KW-1185">Reference proteome</keyword>
<dbReference type="InParanoid" id="A0A067RGQ1"/>
<dbReference type="STRING" id="136037.A0A067RGQ1"/>
<organism evidence="1 2">
    <name type="scientific">Zootermopsis nevadensis</name>
    <name type="common">Dampwood termite</name>
    <dbReference type="NCBI Taxonomy" id="136037"/>
    <lineage>
        <taxon>Eukaryota</taxon>
        <taxon>Metazoa</taxon>
        <taxon>Ecdysozoa</taxon>
        <taxon>Arthropoda</taxon>
        <taxon>Hexapoda</taxon>
        <taxon>Insecta</taxon>
        <taxon>Pterygota</taxon>
        <taxon>Neoptera</taxon>
        <taxon>Polyneoptera</taxon>
        <taxon>Dictyoptera</taxon>
        <taxon>Blattodea</taxon>
        <taxon>Blattoidea</taxon>
        <taxon>Termitoidae</taxon>
        <taxon>Termopsidae</taxon>
        <taxon>Zootermopsis</taxon>
    </lineage>
</organism>
<dbReference type="Gene3D" id="2.120.10.80">
    <property type="entry name" value="Kelch-type beta propeller"/>
    <property type="match status" value="1"/>
</dbReference>
<dbReference type="EMBL" id="KK852516">
    <property type="protein sequence ID" value="KDR22183.1"/>
    <property type="molecule type" value="Genomic_DNA"/>
</dbReference>
<dbReference type="InterPro" id="IPR015915">
    <property type="entry name" value="Kelch-typ_b-propeller"/>
</dbReference>
<name>A0A067RGQ1_ZOONE</name>